<dbReference type="GO" id="GO:0016887">
    <property type="term" value="F:ATP hydrolysis activity"/>
    <property type="evidence" value="ECO:0007669"/>
    <property type="project" value="InterPro"/>
</dbReference>
<keyword evidence="12" id="KW-1185">Reference proteome</keyword>
<dbReference type="InterPro" id="IPR003593">
    <property type="entry name" value="AAA+_ATPase"/>
</dbReference>
<evidence type="ECO:0000256" key="6">
    <source>
        <dbReference type="ARBA" id="ARBA00023004"/>
    </source>
</evidence>
<evidence type="ECO:0000313" key="12">
    <source>
        <dbReference type="Proteomes" id="UP000307808"/>
    </source>
</evidence>
<evidence type="ECO:0000256" key="3">
    <source>
        <dbReference type="ARBA" id="ARBA00022496"/>
    </source>
</evidence>
<dbReference type="FunFam" id="3.40.50.300:FF:000425">
    <property type="entry name" value="Probable ABC transporter, ATP-binding subunit"/>
    <property type="match status" value="1"/>
</dbReference>
<keyword evidence="4" id="KW-0547">Nucleotide-binding</keyword>
<evidence type="ECO:0000256" key="1">
    <source>
        <dbReference type="ARBA" id="ARBA00022448"/>
    </source>
</evidence>
<evidence type="ECO:0000259" key="10">
    <source>
        <dbReference type="PROSITE" id="PS50893"/>
    </source>
</evidence>
<evidence type="ECO:0000256" key="2">
    <source>
        <dbReference type="ARBA" id="ARBA00022475"/>
    </source>
</evidence>
<gene>
    <name evidence="11" type="ORF">FC770_04300</name>
</gene>
<dbReference type="PANTHER" id="PTHR42781:SF4">
    <property type="entry name" value="SPERMIDINE_PUTRESCINE IMPORT ATP-BINDING PROTEIN POTA"/>
    <property type="match status" value="1"/>
</dbReference>
<dbReference type="CDD" id="cd03259">
    <property type="entry name" value="ABC_Carb_Solutes_like"/>
    <property type="match status" value="1"/>
</dbReference>
<dbReference type="SMART" id="SM00382">
    <property type="entry name" value="AAA"/>
    <property type="match status" value="1"/>
</dbReference>
<dbReference type="PROSITE" id="PS00211">
    <property type="entry name" value="ABC_TRANSPORTER_1"/>
    <property type="match status" value="1"/>
</dbReference>
<feature type="domain" description="ABC transporter" evidence="10">
    <location>
        <begin position="16"/>
        <end position="246"/>
    </location>
</feature>
<evidence type="ECO:0000256" key="9">
    <source>
        <dbReference type="ARBA" id="ARBA00066388"/>
    </source>
</evidence>
<dbReference type="EMBL" id="SZPY01000001">
    <property type="protein sequence ID" value="TKI64912.1"/>
    <property type="molecule type" value="Genomic_DNA"/>
</dbReference>
<dbReference type="Gene3D" id="3.40.50.300">
    <property type="entry name" value="P-loop containing nucleotide triphosphate hydrolases"/>
    <property type="match status" value="1"/>
</dbReference>
<evidence type="ECO:0000313" key="11">
    <source>
        <dbReference type="EMBL" id="TKI64912.1"/>
    </source>
</evidence>
<dbReference type="Pfam" id="PF00005">
    <property type="entry name" value="ABC_tran"/>
    <property type="match status" value="1"/>
</dbReference>
<protein>
    <recommendedName>
        <fullName evidence="9">ABC-type quaternary amine transporter</fullName>
        <ecNumber evidence="9">7.6.2.9</ecNumber>
    </recommendedName>
</protein>
<dbReference type="GO" id="GO:0015408">
    <property type="term" value="F:ABC-type ferric iron transporter activity"/>
    <property type="evidence" value="ECO:0007669"/>
    <property type="project" value="InterPro"/>
</dbReference>
<dbReference type="Proteomes" id="UP000307808">
    <property type="component" value="Unassembled WGS sequence"/>
</dbReference>
<dbReference type="PROSITE" id="PS50893">
    <property type="entry name" value="ABC_TRANSPORTER_2"/>
    <property type="match status" value="1"/>
</dbReference>
<keyword evidence="7" id="KW-0406">Ion transport</keyword>
<sequence length="346" mass="36032">MTGSVTGSDERGGELLRLEQVDVAYAGVPAVRDVSLAVARGEVLAVLGPSGCGKSTLLRALAGLEPLTGGRIVFDGADLAGVPTHKRGFALMFQDGQLFGHLSVARNVGYPLRLRRRPRVEVAARVDELLGIVGLAGYGDRSPATLSGGERQRVALARALAVAPRLLLLDEPLSALDATLRESLAADLREILRAAGTTAVMVTHDHDEAFAVADTMAVMFDGQVVQHGPIADLWAHPATPPTATFLGYAGVRTGEAAEVLCRAAGVGPTRWIALRRSALHVDDVGPLGGRVLAVTSTPEQLRLQVELDEVGVVDAVAPLGRPLAVGASVRLSVDATRMATAPEPTG</sequence>
<proteinExistence type="predicted"/>
<organism evidence="11 12">
    <name type="scientific">Nocardioides jishulii</name>
    <dbReference type="NCBI Taxonomy" id="2575440"/>
    <lineage>
        <taxon>Bacteria</taxon>
        <taxon>Bacillati</taxon>
        <taxon>Actinomycetota</taxon>
        <taxon>Actinomycetes</taxon>
        <taxon>Propionibacteriales</taxon>
        <taxon>Nocardioidaceae</taxon>
        <taxon>Nocardioides</taxon>
    </lineage>
</organism>
<dbReference type="InterPro" id="IPR027417">
    <property type="entry name" value="P-loop_NTPase"/>
</dbReference>
<dbReference type="InterPro" id="IPR017871">
    <property type="entry name" value="ABC_transporter-like_CS"/>
</dbReference>
<name>A0A4U2YVY2_9ACTN</name>
<evidence type="ECO:0000256" key="8">
    <source>
        <dbReference type="ARBA" id="ARBA00023136"/>
    </source>
</evidence>
<dbReference type="InterPro" id="IPR015853">
    <property type="entry name" value="ABC_transpr_FbpC"/>
</dbReference>
<dbReference type="GO" id="GO:0016020">
    <property type="term" value="C:membrane"/>
    <property type="evidence" value="ECO:0007669"/>
    <property type="project" value="InterPro"/>
</dbReference>
<evidence type="ECO:0000256" key="4">
    <source>
        <dbReference type="ARBA" id="ARBA00022741"/>
    </source>
</evidence>
<keyword evidence="5 11" id="KW-0067">ATP-binding</keyword>
<keyword evidence="3" id="KW-0410">Iron transport</keyword>
<dbReference type="AlphaFoldDB" id="A0A4U2YVY2"/>
<dbReference type="InterPro" id="IPR003439">
    <property type="entry name" value="ABC_transporter-like_ATP-bd"/>
</dbReference>
<keyword evidence="8" id="KW-0472">Membrane</keyword>
<dbReference type="OrthoDB" id="3180400at2"/>
<dbReference type="GO" id="GO:0005524">
    <property type="term" value="F:ATP binding"/>
    <property type="evidence" value="ECO:0007669"/>
    <property type="project" value="UniProtKB-KW"/>
</dbReference>
<keyword evidence="1" id="KW-0813">Transport</keyword>
<evidence type="ECO:0000256" key="7">
    <source>
        <dbReference type="ARBA" id="ARBA00023065"/>
    </source>
</evidence>
<dbReference type="PANTHER" id="PTHR42781">
    <property type="entry name" value="SPERMIDINE/PUTRESCINE IMPORT ATP-BINDING PROTEIN POTA"/>
    <property type="match status" value="1"/>
</dbReference>
<dbReference type="SUPFAM" id="SSF52540">
    <property type="entry name" value="P-loop containing nucleoside triphosphate hydrolases"/>
    <property type="match status" value="1"/>
</dbReference>
<comment type="caution">
    <text evidence="11">The sequence shown here is derived from an EMBL/GenBank/DDBJ whole genome shotgun (WGS) entry which is preliminary data.</text>
</comment>
<dbReference type="InterPro" id="IPR050093">
    <property type="entry name" value="ABC_SmlMolc_Importer"/>
</dbReference>
<dbReference type="EC" id="7.6.2.9" evidence="9"/>
<accession>A0A4U2YVY2</accession>
<reference evidence="11 12" key="1">
    <citation type="submission" date="2019-04" db="EMBL/GenBank/DDBJ databases">
        <authorList>
            <person name="Dong K."/>
        </authorList>
    </citation>
    <scope>NUCLEOTIDE SEQUENCE [LARGE SCALE GENOMIC DNA]</scope>
    <source>
        <strain evidence="12">dk3543</strain>
    </source>
</reference>
<dbReference type="GO" id="GO:0015418">
    <property type="term" value="F:ABC-type quaternary ammonium compound transporting activity"/>
    <property type="evidence" value="ECO:0007669"/>
    <property type="project" value="UniProtKB-EC"/>
</dbReference>
<evidence type="ECO:0000256" key="5">
    <source>
        <dbReference type="ARBA" id="ARBA00022840"/>
    </source>
</evidence>
<keyword evidence="2" id="KW-1003">Cell membrane</keyword>
<keyword evidence="6" id="KW-0408">Iron</keyword>